<dbReference type="CDD" id="cd13606">
    <property type="entry name" value="PBP2_ProX_like"/>
    <property type="match status" value="1"/>
</dbReference>
<comment type="caution">
    <text evidence="3">The sequence shown here is derived from an EMBL/GenBank/DDBJ whole genome shotgun (WGS) entry which is preliminary data.</text>
</comment>
<gene>
    <name evidence="3" type="ORF">JOE69_001024</name>
</gene>
<dbReference type="Gene3D" id="3.40.190.120">
    <property type="entry name" value="Osmoprotection protein (prox), domain 2"/>
    <property type="match status" value="1"/>
</dbReference>
<accession>A0ABU1JA81</accession>
<feature type="chain" id="PRO_5045291383" evidence="1">
    <location>
        <begin position="31"/>
        <end position="328"/>
    </location>
</feature>
<feature type="domain" description="ABC-type glycine betaine transport system substrate-binding" evidence="2">
    <location>
        <begin position="54"/>
        <end position="322"/>
    </location>
</feature>
<dbReference type="EMBL" id="JAVDQF010000001">
    <property type="protein sequence ID" value="MDR6268786.1"/>
    <property type="molecule type" value="Genomic_DNA"/>
</dbReference>
<evidence type="ECO:0000313" key="4">
    <source>
        <dbReference type="Proteomes" id="UP001185069"/>
    </source>
</evidence>
<dbReference type="InterPro" id="IPR007210">
    <property type="entry name" value="ABC_Gly_betaine_transp_sub-bd"/>
</dbReference>
<dbReference type="Pfam" id="PF04069">
    <property type="entry name" value="OpuAC"/>
    <property type="match status" value="1"/>
</dbReference>
<evidence type="ECO:0000259" key="2">
    <source>
        <dbReference type="Pfam" id="PF04069"/>
    </source>
</evidence>
<keyword evidence="4" id="KW-1185">Reference proteome</keyword>
<proteinExistence type="predicted"/>
<sequence length="328" mass="34096">MKFAGINPWAKTRRALLPAAAVVVASLALSACSGGGGGPLSSESASGGTGAAGSVTVGSADFPESQVIAQLYAGALEAAGVGVNTKLGIGSREVYVKALDDGSIDLIPDYTGNLLGFIDQQNTVTDKDGIVKALPAKLDAFAGQQAKKTKLAVLDPAAAEDKDAMVVTKATATKFNLKSIEDLAKVCDQVTLAGPPEFASRPYGLPGLKDKYNCTPAKFTPITGEALTVKALINDDVQVADVFTTSPAIEDNSLVVLSDPKNNWLAQQVIPLYAADKLSDAAKQAVNNVSKQLTTEDLINLNRLVSGDKKLDPKDAAQQWLKDKGIVK</sequence>
<dbReference type="SUPFAM" id="SSF53850">
    <property type="entry name" value="Periplasmic binding protein-like II"/>
    <property type="match status" value="1"/>
</dbReference>
<organism evidence="3 4">
    <name type="scientific">Arthrobacter russicus</name>
    <dbReference type="NCBI Taxonomy" id="172040"/>
    <lineage>
        <taxon>Bacteria</taxon>
        <taxon>Bacillati</taxon>
        <taxon>Actinomycetota</taxon>
        <taxon>Actinomycetes</taxon>
        <taxon>Micrococcales</taxon>
        <taxon>Micrococcaceae</taxon>
        <taxon>Arthrobacter</taxon>
    </lineage>
</organism>
<evidence type="ECO:0000256" key="1">
    <source>
        <dbReference type="SAM" id="SignalP"/>
    </source>
</evidence>
<dbReference type="PROSITE" id="PS51257">
    <property type="entry name" value="PROKAR_LIPOPROTEIN"/>
    <property type="match status" value="1"/>
</dbReference>
<dbReference type="Proteomes" id="UP001185069">
    <property type="component" value="Unassembled WGS sequence"/>
</dbReference>
<evidence type="ECO:0000313" key="3">
    <source>
        <dbReference type="EMBL" id="MDR6268786.1"/>
    </source>
</evidence>
<keyword evidence="1" id="KW-0732">Signal</keyword>
<reference evidence="3 4" key="1">
    <citation type="submission" date="2023-07" db="EMBL/GenBank/DDBJ databases">
        <title>Sequencing the genomes of 1000 actinobacteria strains.</title>
        <authorList>
            <person name="Klenk H.-P."/>
        </authorList>
    </citation>
    <scope>NUCLEOTIDE SEQUENCE [LARGE SCALE GENOMIC DNA]</scope>
    <source>
        <strain evidence="3 4">DSM 14555</strain>
    </source>
</reference>
<dbReference type="RefSeq" id="WP_309796647.1">
    <property type="nucleotide sequence ID" value="NZ_BAAAHY010000006.1"/>
</dbReference>
<dbReference type="Gene3D" id="3.40.190.10">
    <property type="entry name" value="Periplasmic binding protein-like II"/>
    <property type="match status" value="1"/>
</dbReference>
<feature type="signal peptide" evidence="1">
    <location>
        <begin position="1"/>
        <end position="30"/>
    </location>
</feature>
<name>A0ABU1JA81_9MICC</name>
<protein>
    <submittedName>
        <fullName evidence="3">Osmoprotectant transport system substrate-binding protein</fullName>
    </submittedName>
</protein>